<feature type="compositionally biased region" description="Low complexity" evidence="1">
    <location>
        <begin position="51"/>
        <end position="91"/>
    </location>
</feature>
<name>A0A3N0E3X3_9ACTN</name>
<dbReference type="OrthoDB" id="3544242at2"/>
<dbReference type="Proteomes" id="UP000269198">
    <property type="component" value="Unassembled WGS sequence"/>
</dbReference>
<sequence length="190" mass="19970">MSNPSIASKLMTLVKGVIGPKKPATATSSAPAPAEDTSTEAERKPEAAADATSTEEPAGATAEEATETGGSTDTADTAPAEATGTAGSAEPVGGEERSAIAEELAGAEAQTQVASEEVFDQVRRESAPSAEELPVPNYDELTLPSIRGRLRKFSVEQVRELRAYEVANQGRQEFIRMYDNRITKLTSEGQ</sequence>
<dbReference type="EMBL" id="RJMB01000022">
    <property type="protein sequence ID" value="RNL82555.1"/>
    <property type="molecule type" value="Genomic_DNA"/>
</dbReference>
<evidence type="ECO:0000313" key="2">
    <source>
        <dbReference type="EMBL" id="RNL82555.1"/>
    </source>
</evidence>
<evidence type="ECO:0000256" key="1">
    <source>
        <dbReference type="SAM" id="MobiDB-lite"/>
    </source>
</evidence>
<dbReference type="AlphaFoldDB" id="A0A3N0E3X3"/>
<feature type="region of interest" description="Disordered" evidence="1">
    <location>
        <begin position="19"/>
        <end position="136"/>
    </location>
</feature>
<comment type="caution">
    <text evidence="2">The sequence shown here is derived from an EMBL/GenBank/DDBJ whole genome shotgun (WGS) entry which is preliminary data.</text>
</comment>
<keyword evidence="3" id="KW-1185">Reference proteome</keyword>
<protein>
    <submittedName>
        <fullName evidence="2">Uncharacterized protein</fullName>
    </submittedName>
</protein>
<dbReference type="RefSeq" id="WP_123202761.1">
    <property type="nucleotide sequence ID" value="NZ_RJMB01000022.1"/>
</dbReference>
<accession>A0A3N0E3X3</accession>
<feature type="compositionally biased region" description="Low complexity" evidence="1">
    <location>
        <begin position="20"/>
        <end position="34"/>
    </location>
</feature>
<evidence type="ECO:0000313" key="3">
    <source>
        <dbReference type="Proteomes" id="UP000269198"/>
    </source>
</evidence>
<gene>
    <name evidence="2" type="ORF">EFW17_18960</name>
</gene>
<reference evidence="2 3" key="1">
    <citation type="submission" date="2018-11" db="EMBL/GenBank/DDBJ databases">
        <title>The genome draft of YIM 96095.</title>
        <authorList>
            <person name="Tang S.-K."/>
            <person name="Chunyu W.-X."/>
            <person name="Feng Y.-Z."/>
        </authorList>
    </citation>
    <scope>NUCLEOTIDE SEQUENCE [LARGE SCALE GENOMIC DNA]</scope>
    <source>
        <strain evidence="2 3">YIM 96095</strain>
    </source>
</reference>
<organism evidence="2 3">
    <name type="scientific">Halostreptopolyspora alba</name>
    <dbReference type="NCBI Taxonomy" id="2487137"/>
    <lineage>
        <taxon>Bacteria</taxon>
        <taxon>Bacillati</taxon>
        <taxon>Actinomycetota</taxon>
        <taxon>Actinomycetes</taxon>
        <taxon>Streptosporangiales</taxon>
        <taxon>Nocardiopsidaceae</taxon>
        <taxon>Halostreptopolyspora</taxon>
    </lineage>
</organism>
<proteinExistence type="predicted"/>